<gene>
    <name evidence="1" type="ORF">K461DRAFT_75179</name>
</gene>
<evidence type="ECO:0000313" key="2">
    <source>
        <dbReference type="Proteomes" id="UP000799439"/>
    </source>
</evidence>
<keyword evidence="2" id="KW-1185">Reference proteome</keyword>
<sequence length="205" mass="23632">MPKEKRKCHHQAASRRQLSSHLLTTCWQPVRVHSVELWYRNVTGLIGRRSLFLLPPTSRVGRVWWSDHARDQAKGFPQVSIGYACCARGDSWICGASQLRWGEIRAVDRSVINRRAMCLISMIPVCAWSLLRMAGVRYVCAARTTLSHVTLAGSRFRPRRRVRLSTKTCSHRHHVYKIEQLVRKPRTLGGCEIRNETLQGNSHFY</sequence>
<protein>
    <submittedName>
        <fullName evidence="1">Uncharacterized protein</fullName>
    </submittedName>
</protein>
<comment type="caution">
    <text evidence="1">The sequence shown here is derived from an EMBL/GenBank/DDBJ whole genome shotgun (WGS) entry which is preliminary data.</text>
</comment>
<evidence type="ECO:0000313" key="1">
    <source>
        <dbReference type="EMBL" id="KAF2155544.1"/>
    </source>
</evidence>
<proteinExistence type="predicted"/>
<dbReference type="AlphaFoldDB" id="A0A9P4J647"/>
<organism evidence="1 2">
    <name type="scientific">Myriangium duriaei CBS 260.36</name>
    <dbReference type="NCBI Taxonomy" id="1168546"/>
    <lineage>
        <taxon>Eukaryota</taxon>
        <taxon>Fungi</taxon>
        <taxon>Dikarya</taxon>
        <taxon>Ascomycota</taxon>
        <taxon>Pezizomycotina</taxon>
        <taxon>Dothideomycetes</taxon>
        <taxon>Dothideomycetidae</taxon>
        <taxon>Myriangiales</taxon>
        <taxon>Myriangiaceae</taxon>
        <taxon>Myriangium</taxon>
    </lineage>
</organism>
<dbReference type="Proteomes" id="UP000799439">
    <property type="component" value="Unassembled WGS sequence"/>
</dbReference>
<name>A0A9P4J647_9PEZI</name>
<accession>A0A9P4J647</accession>
<dbReference type="EMBL" id="ML996082">
    <property type="protein sequence ID" value="KAF2155544.1"/>
    <property type="molecule type" value="Genomic_DNA"/>
</dbReference>
<reference evidence="1" key="1">
    <citation type="journal article" date="2020" name="Stud. Mycol.">
        <title>101 Dothideomycetes genomes: a test case for predicting lifestyles and emergence of pathogens.</title>
        <authorList>
            <person name="Haridas S."/>
            <person name="Albert R."/>
            <person name="Binder M."/>
            <person name="Bloem J."/>
            <person name="Labutti K."/>
            <person name="Salamov A."/>
            <person name="Andreopoulos B."/>
            <person name="Baker S."/>
            <person name="Barry K."/>
            <person name="Bills G."/>
            <person name="Bluhm B."/>
            <person name="Cannon C."/>
            <person name="Castanera R."/>
            <person name="Culley D."/>
            <person name="Daum C."/>
            <person name="Ezra D."/>
            <person name="Gonzalez J."/>
            <person name="Henrissat B."/>
            <person name="Kuo A."/>
            <person name="Liang C."/>
            <person name="Lipzen A."/>
            <person name="Lutzoni F."/>
            <person name="Magnuson J."/>
            <person name="Mondo S."/>
            <person name="Nolan M."/>
            <person name="Ohm R."/>
            <person name="Pangilinan J."/>
            <person name="Park H.-J."/>
            <person name="Ramirez L."/>
            <person name="Alfaro M."/>
            <person name="Sun H."/>
            <person name="Tritt A."/>
            <person name="Yoshinaga Y."/>
            <person name="Zwiers L.-H."/>
            <person name="Turgeon B."/>
            <person name="Goodwin S."/>
            <person name="Spatafora J."/>
            <person name="Crous P."/>
            <person name="Grigoriev I."/>
        </authorList>
    </citation>
    <scope>NUCLEOTIDE SEQUENCE</scope>
    <source>
        <strain evidence="1">CBS 260.36</strain>
    </source>
</reference>